<dbReference type="Proteomes" id="UP000053841">
    <property type="component" value="Unassembled WGS sequence"/>
</dbReference>
<dbReference type="HOGENOM" id="CLU_674398_0_0_1"/>
<dbReference type="KEGG" id="bze:COCCADRAFT_32472"/>
<dbReference type="RefSeq" id="XP_007707208.1">
    <property type="nucleotide sequence ID" value="XM_007709018.1"/>
</dbReference>
<name>W6YSZ6_COCC2</name>
<dbReference type="AlphaFoldDB" id="W6YSZ6"/>
<dbReference type="eggNOG" id="ENOG502SRJ3">
    <property type="taxonomic scope" value="Eukaryota"/>
</dbReference>
<protein>
    <submittedName>
        <fullName evidence="2">Uncharacterized protein</fullName>
    </submittedName>
</protein>
<sequence>MDTPDSTYSGFLSLPTEIRCQIYDYLLAESYAITISAAYTTNSHGIRIQDGARKTEIPGLPLHLAPIARRGHVASLLSVATPPSIALEDGQMDNIADENLGLSAPLALSLTSRLVKDELSDCMRRRKHMLDARAEYDDDGVLQDDEENVEGMSLHVSYPYGVLVLKNQYPYLLKQARRVYVSGYYTPLLEEEPTVSDTGDGEHLTPSSSLAAPSFNTPVSGPTASFTATQSNSSRRPPRHGVNRSPSRPRLRMGAPLPRQSRHATYIYTAFPVFSKSTATHAPAALAHLVSTIMPKTLGSLTKFTAHILFPGENTYSCVWGDDNSPVTHILRSICGGKIDMKVLRCNLGTGLKLTARPKPWSRIVSTSWVNWKKGDNLAQGSPNTARRASGSLSVVDLDGFLTGIPDGA</sequence>
<evidence type="ECO:0000313" key="2">
    <source>
        <dbReference type="EMBL" id="EUC38549.1"/>
    </source>
</evidence>
<feature type="compositionally biased region" description="Basic residues" evidence="1">
    <location>
        <begin position="236"/>
        <end position="251"/>
    </location>
</feature>
<feature type="compositionally biased region" description="Polar residues" evidence="1">
    <location>
        <begin position="205"/>
        <end position="235"/>
    </location>
</feature>
<gene>
    <name evidence="2" type="ORF">COCCADRAFT_32472</name>
</gene>
<evidence type="ECO:0000256" key="1">
    <source>
        <dbReference type="SAM" id="MobiDB-lite"/>
    </source>
</evidence>
<proteinExistence type="predicted"/>
<reference evidence="2 3" key="1">
    <citation type="journal article" date="2013" name="PLoS Genet.">
        <title>Comparative genome structure, secondary metabolite, and effector coding capacity across Cochliobolus pathogens.</title>
        <authorList>
            <person name="Condon B.J."/>
            <person name="Leng Y."/>
            <person name="Wu D."/>
            <person name="Bushley K.E."/>
            <person name="Ohm R.A."/>
            <person name="Otillar R."/>
            <person name="Martin J."/>
            <person name="Schackwitz W."/>
            <person name="Grimwood J."/>
            <person name="MohdZainudin N."/>
            <person name="Xue C."/>
            <person name="Wang R."/>
            <person name="Manning V.A."/>
            <person name="Dhillon B."/>
            <person name="Tu Z.J."/>
            <person name="Steffenson B.J."/>
            <person name="Salamov A."/>
            <person name="Sun H."/>
            <person name="Lowry S."/>
            <person name="LaButti K."/>
            <person name="Han J."/>
            <person name="Copeland A."/>
            <person name="Lindquist E."/>
            <person name="Barry K."/>
            <person name="Schmutz J."/>
            <person name="Baker S.E."/>
            <person name="Ciuffetti L.M."/>
            <person name="Grigoriev I.V."/>
            <person name="Zhong S."/>
            <person name="Turgeon B.G."/>
        </authorList>
    </citation>
    <scope>NUCLEOTIDE SEQUENCE [LARGE SCALE GENOMIC DNA]</scope>
    <source>
        <strain evidence="2 3">26-R-13</strain>
    </source>
</reference>
<dbReference type="EMBL" id="KI964542">
    <property type="protein sequence ID" value="EUC38549.1"/>
    <property type="molecule type" value="Genomic_DNA"/>
</dbReference>
<organism evidence="2 3">
    <name type="scientific">Cochliobolus carbonum (strain 26-R-13)</name>
    <name type="common">Maize leaf spot fungus</name>
    <name type="synonym">Bipolaris zeicola</name>
    <dbReference type="NCBI Taxonomy" id="930089"/>
    <lineage>
        <taxon>Eukaryota</taxon>
        <taxon>Fungi</taxon>
        <taxon>Dikarya</taxon>
        <taxon>Ascomycota</taxon>
        <taxon>Pezizomycotina</taxon>
        <taxon>Dothideomycetes</taxon>
        <taxon>Pleosporomycetidae</taxon>
        <taxon>Pleosporales</taxon>
        <taxon>Pleosporineae</taxon>
        <taxon>Pleosporaceae</taxon>
        <taxon>Bipolaris</taxon>
    </lineage>
</organism>
<evidence type="ECO:0000313" key="3">
    <source>
        <dbReference type="Proteomes" id="UP000053841"/>
    </source>
</evidence>
<feature type="region of interest" description="Disordered" evidence="1">
    <location>
        <begin position="191"/>
        <end position="256"/>
    </location>
</feature>
<accession>W6YSZ6</accession>
<keyword evidence="3" id="KW-1185">Reference proteome</keyword>
<dbReference type="OrthoDB" id="3899662at2759"/>
<dbReference type="GeneID" id="19147241"/>